<evidence type="ECO:0000256" key="8">
    <source>
        <dbReference type="ARBA" id="ARBA00038408"/>
    </source>
</evidence>
<name>A0A6I6CZI4_9GAMM</name>
<reference evidence="14 15" key="1">
    <citation type="submission" date="2019-11" db="EMBL/GenBank/DDBJ databases">
        <authorList>
            <person name="Zhang J."/>
            <person name="Sun C."/>
        </authorList>
    </citation>
    <scope>NUCLEOTIDE SEQUENCE [LARGE SCALE GENOMIC DNA]</scope>
    <source>
        <strain evidence="15">sp2</strain>
    </source>
</reference>
<evidence type="ECO:0000256" key="7">
    <source>
        <dbReference type="ARBA" id="ARBA00023186"/>
    </source>
</evidence>
<dbReference type="PANTHER" id="PTHR47529">
    <property type="entry name" value="PEPTIDYL-PROLYL CIS-TRANS ISOMERASE D"/>
    <property type="match status" value="1"/>
</dbReference>
<evidence type="ECO:0000256" key="9">
    <source>
        <dbReference type="ARBA" id="ARBA00040743"/>
    </source>
</evidence>
<feature type="transmembrane region" description="Helical" evidence="12">
    <location>
        <begin position="42"/>
        <end position="61"/>
    </location>
</feature>
<dbReference type="AlphaFoldDB" id="A0A6I6CZI4"/>
<dbReference type="EMBL" id="CP046415">
    <property type="protein sequence ID" value="QGT78840.1"/>
    <property type="molecule type" value="Genomic_DNA"/>
</dbReference>
<dbReference type="Gene3D" id="3.10.50.40">
    <property type="match status" value="1"/>
</dbReference>
<dbReference type="PROSITE" id="PS50198">
    <property type="entry name" value="PPIC_PPIASE_2"/>
    <property type="match status" value="1"/>
</dbReference>
<evidence type="ECO:0000313" key="14">
    <source>
        <dbReference type="EMBL" id="QGT78840.1"/>
    </source>
</evidence>
<dbReference type="SUPFAM" id="SSF54534">
    <property type="entry name" value="FKBP-like"/>
    <property type="match status" value="1"/>
</dbReference>
<evidence type="ECO:0000256" key="3">
    <source>
        <dbReference type="ARBA" id="ARBA00022519"/>
    </source>
</evidence>
<keyword evidence="11" id="KW-0697">Rotamase</keyword>
<evidence type="ECO:0000256" key="11">
    <source>
        <dbReference type="PROSITE-ProRule" id="PRU00278"/>
    </source>
</evidence>
<keyword evidence="5 12" id="KW-1133">Transmembrane helix</keyword>
<evidence type="ECO:0000259" key="13">
    <source>
        <dbReference type="PROSITE" id="PS50198"/>
    </source>
</evidence>
<evidence type="ECO:0000256" key="4">
    <source>
        <dbReference type="ARBA" id="ARBA00022692"/>
    </source>
</evidence>
<keyword evidence="6 12" id="KW-0472">Membrane</keyword>
<protein>
    <recommendedName>
        <fullName evidence="9">Periplasmic chaperone PpiD</fullName>
    </recommendedName>
    <alternativeName>
        <fullName evidence="10">Periplasmic folding chaperone</fullName>
    </alternativeName>
</protein>
<keyword evidence="11" id="KW-0413">Isomerase</keyword>
<dbReference type="InterPro" id="IPR027304">
    <property type="entry name" value="Trigger_fact/SurA_dom_sf"/>
</dbReference>
<evidence type="ECO:0000313" key="15">
    <source>
        <dbReference type="Proteomes" id="UP000427716"/>
    </source>
</evidence>
<dbReference type="KEGG" id="ghl:GM160_07985"/>
<dbReference type="GO" id="GO:0003755">
    <property type="term" value="F:peptidyl-prolyl cis-trans isomerase activity"/>
    <property type="evidence" value="ECO:0007669"/>
    <property type="project" value="UniProtKB-KW"/>
</dbReference>
<dbReference type="InterPro" id="IPR046357">
    <property type="entry name" value="PPIase_dom_sf"/>
</dbReference>
<dbReference type="SUPFAM" id="SSF109998">
    <property type="entry name" value="Triger factor/SurA peptide-binding domain-like"/>
    <property type="match status" value="1"/>
</dbReference>
<keyword evidence="7" id="KW-0143">Chaperone</keyword>
<dbReference type="InterPro" id="IPR052029">
    <property type="entry name" value="PpiD_chaperone"/>
</dbReference>
<keyword evidence="2" id="KW-1003">Cell membrane</keyword>
<comment type="subcellular location">
    <subcellularLocation>
        <location evidence="1">Cell inner membrane</location>
        <topology evidence="1">Single-pass type II membrane protein</topology>
        <orientation evidence="1">Periplasmic side</orientation>
    </subcellularLocation>
</comment>
<evidence type="ECO:0000256" key="2">
    <source>
        <dbReference type="ARBA" id="ARBA00022475"/>
    </source>
</evidence>
<dbReference type="InterPro" id="IPR000297">
    <property type="entry name" value="PPIase_PpiC"/>
</dbReference>
<comment type="similarity">
    <text evidence="8">Belongs to the PpiD chaperone family.</text>
</comment>
<evidence type="ECO:0000256" key="6">
    <source>
        <dbReference type="ARBA" id="ARBA00023136"/>
    </source>
</evidence>
<feature type="domain" description="PpiC" evidence="13">
    <location>
        <begin position="296"/>
        <end position="399"/>
    </location>
</feature>
<evidence type="ECO:0000256" key="10">
    <source>
        <dbReference type="ARBA" id="ARBA00042775"/>
    </source>
</evidence>
<evidence type="ECO:0000256" key="1">
    <source>
        <dbReference type="ARBA" id="ARBA00004382"/>
    </source>
</evidence>
<keyword evidence="4 12" id="KW-0812">Transmembrane</keyword>
<proteinExistence type="inferred from homology"/>
<dbReference type="Pfam" id="PF00639">
    <property type="entry name" value="Rotamase"/>
    <property type="match status" value="1"/>
</dbReference>
<accession>A0A6I6CZI4</accession>
<sequence length="672" mass="74293">MPLGLHRYRAVGATAAPTPPRQTRSGSDLDMLMDIREKIRGWLAYVIVGLISIPFALWGVGEYLGGGKEQPVAEVDGEEITARQLDQAFSERRQQLIAQSEQQITAEMIERMGLKRQVLDQMINERLLVQFIQEQGYAVPDGLVAATIRGIPAFERDGEFDREAYERRLAQQGMTVEQFENDVRRDLLFNTLDNALIGSAFVTEPEVRQLVALRDQMREVGLVRLDRETVAAGIAEPDESTLKAYYDERVDAFQRPEQVRLAYVEISPEKLAASQEVSDAALQAAYDDYRERMADEAVRRARHILIQLPSDADAATVDEAREQLEAAREAIMAGEASFEEKVAELSDDGSTRENGGDLGRVGEGEIAESFDRAVAELGEGEISEPVRTRFGWHLIEVYEVGQAEVPPLEQARGELIEQLKQDAAERAYYDAAEQLASISYEQPDSLVPAAEAVGLEIETSDWISRESGEGIGEHRAVRDAAFDEAVLEERFNSQLIDLDNSHGVVVRVEEYREAQPLPFEEVRDQVLAQWRAERIETEMAELAEAIESDLAAGQDPAERVAEVEAASWSAPAWVGRGDAGASMPRDALAAAFALTPPEGDAPATATTELDNGDRAVLVLTGVRAGEPAELDAETRNRLAGQLENNQANRLIDAFMRSLRAEAEVEIRESAFD</sequence>
<keyword evidence="15" id="KW-1185">Reference proteome</keyword>
<organism evidence="14 15">
    <name type="scientific">Guyparkeria halophila</name>
    <dbReference type="NCBI Taxonomy" id="47960"/>
    <lineage>
        <taxon>Bacteria</taxon>
        <taxon>Pseudomonadati</taxon>
        <taxon>Pseudomonadota</taxon>
        <taxon>Gammaproteobacteria</taxon>
        <taxon>Chromatiales</taxon>
        <taxon>Thioalkalibacteraceae</taxon>
        <taxon>Guyparkeria</taxon>
    </lineage>
</organism>
<dbReference type="GO" id="GO:0005886">
    <property type="term" value="C:plasma membrane"/>
    <property type="evidence" value="ECO:0007669"/>
    <property type="project" value="UniProtKB-SubCell"/>
</dbReference>
<dbReference type="Gene3D" id="1.10.4030.10">
    <property type="entry name" value="Porin chaperone SurA, peptide-binding domain"/>
    <property type="match status" value="1"/>
</dbReference>
<dbReference type="Proteomes" id="UP000427716">
    <property type="component" value="Chromosome"/>
</dbReference>
<dbReference type="PANTHER" id="PTHR47529:SF1">
    <property type="entry name" value="PERIPLASMIC CHAPERONE PPID"/>
    <property type="match status" value="1"/>
</dbReference>
<evidence type="ECO:0000256" key="12">
    <source>
        <dbReference type="SAM" id="Phobius"/>
    </source>
</evidence>
<dbReference type="Pfam" id="PF13624">
    <property type="entry name" value="SurA_N_3"/>
    <property type="match status" value="1"/>
</dbReference>
<gene>
    <name evidence="14" type="ORF">GM160_07985</name>
</gene>
<evidence type="ECO:0000256" key="5">
    <source>
        <dbReference type="ARBA" id="ARBA00022989"/>
    </source>
</evidence>
<keyword evidence="3" id="KW-0997">Cell inner membrane</keyword>